<evidence type="ECO:0000256" key="5">
    <source>
        <dbReference type="ARBA" id="ARBA00023242"/>
    </source>
</evidence>
<feature type="compositionally biased region" description="Low complexity" evidence="6">
    <location>
        <begin position="116"/>
        <end position="129"/>
    </location>
</feature>
<sequence length="148" mass="15934">MGKGGEATVDPAAVAAAARETRFRGVRKRPWGRFTAEIRDLWKKVCLAQHPGDEEDAARAYDAVTRALRSPKTKTNSPPALGAPLPATLSPLGIFPRHHQQRRPQAPPPDQPPRPASSSHSSMVESSVEPRGSVATPQPAPRPRMSAI</sequence>
<gene>
    <name evidence="8" type="ORF">Taro_004686</name>
</gene>
<accession>A0A843TMQ7</accession>
<dbReference type="PRINTS" id="PR00367">
    <property type="entry name" value="ETHRSPELEMNT"/>
</dbReference>
<reference evidence="8" key="1">
    <citation type="submission" date="2017-07" db="EMBL/GenBank/DDBJ databases">
        <title>Taro Niue Genome Assembly and Annotation.</title>
        <authorList>
            <person name="Atibalentja N."/>
            <person name="Keating K."/>
            <person name="Fields C.J."/>
        </authorList>
    </citation>
    <scope>NUCLEOTIDE SEQUENCE</scope>
    <source>
        <strain evidence="8">Niue_2</strain>
        <tissue evidence="8">Leaf</tissue>
    </source>
</reference>
<dbReference type="InterPro" id="IPR016177">
    <property type="entry name" value="DNA-bd_dom_sf"/>
</dbReference>
<dbReference type="Proteomes" id="UP000652761">
    <property type="component" value="Unassembled WGS sequence"/>
</dbReference>
<keyword evidence="2" id="KW-0805">Transcription regulation</keyword>
<feature type="compositionally biased region" description="Low complexity" evidence="6">
    <location>
        <begin position="77"/>
        <end position="93"/>
    </location>
</feature>
<evidence type="ECO:0000313" key="9">
    <source>
        <dbReference type="Proteomes" id="UP000652761"/>
    </source>
</evidence>
<feature type="region of interest" description="Disordered" evidence="6">
    <location>
        <begin position="66"/>
        <end position="148"/>
    </location>
</feature>
<evidence type="ECO:0000256" key="6">
    <source>
        <dbReference type="SAM" id="MobiDB-lite"/>
    </source>
</evidence>
<keyword evidence="9" id="KW-1185">Reference proteome</keyword>
<dbReference type="Gene3D" id="3.30.730.10">
    <property type="entry name" value="AP2/ERF domain"/>
    <property type="match status" value="1"/>
</dbReference>
<dbReference type="AlphaFoldDB" id="A0A843TMQ7"/>
<dbReference type="GO" id="GO:0003700">
    <property type="term" value="F:DNA-binding transcription factor activity"/>
    <property type="evidence" value="ECO:0007669"/>
    <property type="project" value="InterPro"/>
</dbReference>
<evidence type="ECO:0000313" key="8">
    <source>
        <dbReference type="EMBL" id="MQL72345.1"/>
    </source>
</evidence>
<name>A0A843TMQ7_COLES</name>
<dbReference type="PANTHER" id="PTHR31677:SF252">
    <property type="entry name" value="ETHYLENE-RESPONSIVE TRANSCRIPTION FACTOR 3"/>
    <property type="match status" value="1"/>
</dbReference>
<organism evidence="8 9">
    <name type="scientific">Colocasia esculenta</name>
    <name type="common">Wild taro</name>
    <name type="synonym">Arum esculentum</name>
    <dbReference type="NCBI Taxonomy" id="4460"/>
    <lineage>
        <taxon>Eukaryota</taxon>
        <taxon>Viridiplantae</taxon>
        <taxon>Streptophyta</taxon>
        <taxon>Embryophyta</taxon>
        <taxon>Tracheophyta</taxon>
        <taxon>Spermatophyta</taxon>
        <taxon>Magnoliopsida</taxon>
        <taxon>Liliopsida</taxon>
        <taxon>Araceae</taxon>
        <taxon>Aroideae</taxon>
        <taxon>Colocasieae</taxon>
        <taxon>Colocasia</taxon>
    </lineage>
</organism>
<proteinExistence type="predicted"/>
<evidence type="ECO:0000256" key="4">
    <source>
        <dbReference type="ARBA" id="ARBA00023163"/>
    </source>
</evidence>
<keyword evidence="4" id="KW-0804">Transcription</keyword>
<evidence type="ECO:0000256" key="3">
    <source>
        <dbReference type="ARBA" id="ARBA00023125"/>
    </source>
</evidence>
<dbReference type="SMART" id="SM00380">
    <property type="entry name" value="AP2"/>
    <property type="match status" value="1"/>
</dbReference>
<comment type="subcellular location">
    <subcellularLocation>
        <location evidence="1">Nucleus</location>
    </subcellularLocation>
</comment>
<feature type="domain" description="AP2/ERF" evidence="7">
    <location>
        <begin position="22"/>
        <end position="78"/>
    </location>
</feature>
<dbReference type="SUPFAM" id="SSF54171">
    <property type="entry name" value="DNA-binding domain"/>
    <property type="match status" value="1"/>
</dbReference>
<keyword evidence="3" id="KW-0238">DNA-binding</keyword>
<dbReference type="GO" id="GO:0005634">
    <property type="term" value="C:nucleus"/>
    <property type="evidence" value="ECO:0007669"/>
    <property type="project" value="UniProtKB-SubCell"/>
</dbReference>
<dbReference type="GO" id="GO:0003677">
    <property type="term" value="F:DNA binding"/>
    <property type="evidence" value="ECO:0007669"/>
    <property type="project" value="UniProtKB-KW"/>
</dbReference>
<comment type="caution">
    <text evidence="8">The sequence shown here is derived from an EMBL/GenBank/DDBJ whole genome shotgun (WGS) entry which is preliminary data.</text>
</comment>
<evidence type="ECO:0000256" key="1">
    <source>
        <dbReference type="ARBA" id="ARBA00004123"/>
    </source>
</evidence>
<protein>
    <recommendedName>
        <fullName evidence="7">AP2/ERF domain-containing protein</fullName>
    </recommendedName>
</protein>
<keyword evidence="5" id="KW-0539">Nucleus</keyword>
<feature type="compositionally biased region" description="Pro residues" evidence="6">
    <location>
        <begin position="105"/>
        <end position="115"/>
    </location>
</feature>
<dbReference type="OrthoDB" id="1931494at2759"/>
<dbReference type="PANTHER" id="PTHR31677">
    <property type="entry name" value="AP2 DOMAIN CLASS TRANSCRIPTION FACTOR"/>
    <property type="match status" value="1"/>
</dbReference>
<dbReference type="InterPro" id="IPR036955">
    <property type="entry name" value="AP2/ERF_dom_sf"/>
</dbReference>
<dbReference type="EMBL" id="NMUH01000127">
    <property type="protein sequence ID" value="MQL72345.1"/>
    <property type="molecule type" value="Genomic_DNA"/>
</dbReference>
<dbReference type="PROSITE" id="PS51032">
    <property type="entry name" value="AP2_ERF"/>
    <property type="match status" value="1"/>
</dbReference>
<dbReference type="InterPro" id="IPR001471">
    <property type="entry name" value="AP2/ERF_dom"/>
</dbReference>
<evidence type="ECO:0000256" key="2">
    <source>
        <dbReference type="ARBA" id="ARBA00023015"/>
    </source>
</evidence>
<evidence type="ECO:0000259" key="7">
    <source>
        <dbReference type="PROSITE" id="PS51032"/>
    </source>
</evidence>